<evidence type="ECO:0000313" key="4">
    <source>
        <dbReference type="Proteomes" id="UP001575652"/>
    </source>
</evidence>
<reference evidence="3 4" key="1">
    <citation type="submission" date="2024-09" db="EMBL/GenBank/DDBJ databases">
        <authorList>
            <person name="Salinas-Garcia M.A."/>
            <person name="Prieme A."/>
        </authorList>
    </citation>
    <scope>NUCLEOTIDE SEQUENCE [LARGE SCALE GENOMIC DNA]</scope>
    <source>
        <strain evidence="3 4">DSM 21081</strain>
    </source>
</reference>
<dbReference type="PRINTS" id="PR01438">
    <property type="entry name" value="UNVRSLSTRESS"/>
</dbReference>
<evidence type="ECO:0000313" key="3">
    <source>
        <dbReference type="EMBL" id="MFB0835811.1"/>
    </source>
</evidence>
<protein>
    <submittedName>
        <fullName evidence="3">Universal stress protein</fullName>
    </submittedName>
</protein>
<dbReference type="InterPro" id="IPR014729">
    <property type="entry name" value="Rossmann-like_a/b/a_fold"/>
</dbReference>
<keyword evidence="4" id="KW-1185">Reference proteome</keyword>
<dbReference type="Gene3D" id="3.40.50.620">
    <property type="entry name" value="HUPs"/>
    <property type="match status" value="1"/>
</dbReference>
<dbReference type="Proteomes" id="UP001575652">
    <property type="component" value="Unassembled WGS sequence"/>
</dbReference>
<comment type="similarity">
    <text evidence="1">Belongs to the universal stress protein A family.</text>
</comment>
<gene>
    <name evidence="3" type="ORF">ACETWP_14560</name>
</gene>
<sequence>MSIAVGFATTPEAAAALSAAVSEAALRGTGLRLYVPAGADAASETEALGRARDEARAADVALDVVSLEEDADLGDALIDASYRADTDVVVIGLRRRSPMGKLLLGSLSQRILLEAGCAVHAVKVRVGPRG</sequence>
<dbReference type="InterPro" id="IPR006016">
    <property type="entry name" value="UspA"/>
</dbReference>
<organism evidence="3 4">
    <name type="scientific">Arthrobacter halodurans</name>
    <dbReference type="NCBI Taxonomy" id="516699"/>
    <lineage>
        <taxon>Bacteria</taxon>
        <taxon>Bacillati</taxon>
        <taxon>Actinomycetota</taxon>
        <taxon>Actinomycetes</taxon>
        <taxon>Micrococcales</taxon>
        <taxon>Micrococcaceae</taxon>
        <taxon>Arthrobacter</taxon>
    </lineage>
</organism>
<dbReference type="SUPFAM" id="SSF52402">
    <property type="entry name" value="Adenine nucleotide alpha hydrolases-like"/>
    <property type="match status" value="1"/>
</dbReference>
<proteinExistence type="inferred from homology"/>
<name>A0ABV4USB1_9MICC</name>
<comment type="caution">
    <text evidence="3">The sequence shown here is derived from an EMBL/GenBank/DDBJ whole genome shotgun (WGS) entry which is preliminary data.</text>
</comment>
<accession>A0ABV4USB1</accession>
<dbReference type="InterPro" id="IPR006015">
    <property type="entry name" value="Universal_stress_UspA"/>
</dbReference>
<feature type="domain" description="UspA" evidence="2">
    <location>
        <begin position="4"/>
        <end position="123"/>
    </location>
</feature>
<evidence type="ECO:0000256" key="1">
    <source>
        <dbReference type="ARBA" id="ARBA00008791"/>
    </source>
</evidence>
<dbReference type="RefSeq" id="WP_373972987.1">
    <property type="nucleotide sequence ID" value="NZ_JBHDLJ010000014.1"/>
</dbReference>
<dbReference type="EMBL" id="JBHDLJ010000014">
    <property type="protein sequence ID" value="MFB0835811.1"/>
    <property type="molecule type" value="Genomic_DNA"/>
</dbReference>
<evidence type="ECO:0000259" key="2">
    <source>
        <dbReference type="Pfam" id="PF00582"/>
    </source>
</evidence>
<dbReference type="Pfam" id="PF00582">
    <property type="entry name" value="Usp"/>
    <property type="match status" value="1"/>
</dbReference>